<name>A0A916SW00_9MICO</name>
<evidence type="ECO:0000259" key="6">
    <source>
        <dbReference type="PROSITE" id="PS50977"/>
    </source>
</evidence>
<reference evidence="7" key="1">
    <citation type="journal article" date="2014" name="Int. J. Syst. Evol. Microbiol.">
        <title>Complete genome sequence of Corynebacterium casei LMG S-19264T (=DSM 44701T), isolated from a smear-ripened cheese.</title>
        <authorList>
            <consortium name="US DOE Joint Genome Institute (JGI-PGF)"/>
            <person name="Walter F."/>
            <person name="Albersmeier A."/>
            <person name="Kalinowski J."/>
            <person name="Ruckert C."/>
        </authorList>
    </citation>
    <scope>NUCLEOTIDE SEQUENCE</scope>
    <source>
        <strain evidence="7">CGMCC 1.15085</strain>
    </source>
</reference>
<dbReference type="PANTHER" id="PTHR30055">
    <property type="entry name" value="HTH-TYPE TRANSCRIPTIONAL REGULATOR RUTR"/>
    <property type="match status" value="1"/>
</dbReference>
<organism evidence="7 8">
    <name type="scientific">Flexivirga endophytica</name>
    <dbReference type="NCBI Taxonomy" id="1849103"/>
    <lineage>
        <taxon>Bacteria</taxon>
        <taxon>Bacillati</taxon>
        <taxon>Actinomycetota</taxon>
        <taxon>Actinomycetes</taxon>
        <taxon>Micrococcales</taxon>
        <taxon>Dermacoccaceae</taxon>
        <taxon>Flexivirga</taxon>
    </lineage>
</organism>
<evidence type="ECO:0000313" key="8">
    <source>
        <dbReference type="Proteomes" id="UP000636793"/>
    </source>
</evidence>
<dbReference type="Gene3D" id="1.10.357.10">
    <property type="entry name" value="Tetracycline Repressor, domain 2"/>
    <property type="match status" value="1"/>
</dbReference>
<evidence type="ECO:0000256" key="2">
    <source>
        <dbReference type="ARBA" id="ARBA00023015"/>
    </source>
</evidence>
<proteinExistence type="predicted"/>
<dbReference type="PROSITE" id="PS50977">
    <property type="entry name" value="HTH_TETR_2"/>
    <property type="match status" value="1"/>
</dbReference>
<reference evidence="7" key="2">
    <citation type="submission" date="2020-09" db="EMBL/GenBank/DDBJ databases">
        <authorList>
            <person name="Sun Q."/>
            <person name="Zhou Y."/>
        </authorList>
    </citation>
    <scope>NUCLEOTIDE SEQUENCE</scope>
    <source>
        <strain evidence="7">CGMCC 1.15085</strain>
    </source>
</reference>
<dbReference type="InterPro" id="IPR009057">
    <property type="entry name" value="Homeodomain-like_sf"/>
</dbReference>
<feature type="DNA-binding region" description="H-T-H motif" evidence="5">
    <location>
        <begin position="14"/>
        <end position="33"/>
    </location>
</feature>
<evidence type="ECO:0000256" key="5">
    <source>
        <dbReference type="PROSITE-ProRule" id="PRU00335"/>
    </source>
</evidence>
<gene>
    <name evidence="7" type="ORF">GCM10011492_02940</name>
</gene>
<dbReference type="Proteomes" id="UP000636793">
    <property type="component" value="Unassembled WGS sequence"/>
</dbReference>
<feature type="domain" description="HTH tetR-type" evidence="6">
    <location>
        <begin position="1"/>
        <end position="51"/>
    </location>
</feature>
<dbReference type="InterPro" id="IPR050109">
    <property type="entry name" value="HTH-type_TetR-like_transc_reg"/>
</dbReference>
<evidence type="ECO:0000256" key="4">
    <source>
        <dbReference type="ARBA" id="ARBA00023163"/>
    </source>
</evidence>
<dbReference type="GO" id="GO:0000976">
    <property type="term" value="F:transcription cis-regulatory region binding"/>
    <property type="evidence" value="ECO:0007669"/>
    <property type="project" value="TreeGrafter"/>
</dbReference>
<keyword evidence="3 5" id="KW-0238">DNA-binding</keyword>
<dbReference type="InterPro" id="IPR036271">
    <property type="entry name" value="Tet_transcr_reg_TetR-rel_C_sf"/>
</dbReference>
<sequence length="181" mass="19604">MCSIIATDGLDAVTVREVARAAGVSIGAVQHHFRSKEDMLMAAFRHVVETTEMRVAAVELGAEVRQNLSAILRELLPLDATRTREAKVYVAFAARAATSEELAEVQRGTLEHITTQLADAFALAAEHTGTRPSRADLHREAQLLLALTDGLTLDAVSRGRRPDPSRLGALLDVYLGRVLPD</sequence>
<keyword evidence="2" id="KW-0805">Transcription regulation</keyword>
<evidence type="ECO:0000313" key="7">
    <source>
        <dbReference type="EMBL" id="GGB16569.1"/>
    </source>
</evidence>
<dbReference type="SUPFAM" id="SSF46689">
    <property type="entry name" value="Homeodomain-like"/>
    <property type="match status" value="1"/>
</dbReference>
<dbReference type="InterPro" id="IPR039538">
    <property type="entry name" value="BetI_C"/>
</dbReference>
<dbReference type="AlphaFoldDB" id="A0A916SW00"/>
<keyword evidence="4" id="KW-0804">Transcription</keyword>
<dbReference type="SUPFAM" id="SSF48498">
    <property type="entry name" value="Tetracyclin repressor-like, C-terminal domain"/>
    <property type="match status" value="1"/>
</dbReference>
<evidence type="ECO:0000256" key="1">
    <source>
        <dbReference type="ARBA" id="ARBA00022491"/>
    </source>
</evidence>
<keyword evidence="1" id="KW-0678">Repressor</keyword>
<dbReference type="InterPro" id="IPR001647">
    <property type="entry name" value="HTH_TetR"/>
</dbReference>
<dbReference type="Pfam" id="PF00440">
    <property type="entry name" value="TetR_N"/>
    <property type="match status" value="1"/>
</dbReference>
<comment type="caution">
    <text evidence="7">The sequence shown here is derived from an EMBL/GenBank/DDBJ whole genome shotgun (WGS) entry which is preliminary data.</text>
</comment>
<dbReference type="Pfam" id="PF13977">
    <property type="entry name" value="TetR_C_6"/>
    <property type="match status" value="1"/>
</dbReference>
<dbReference type="GO" id="GO:0003700">
    <property type="term" value="F:DNA-binding transcription factor activity"/>
    <property type="evidence" value="ECO:0007669"/>
    <property type="project" value="TreeGrafter"/>
</dbReference>
<keyword evidence="8" id="KW-1185">Reference proteome</keyword>
<accession>A0A916SW00</accession>
<evidence type="ECO:0000256" key="3">
    <source>
        <dbReference type="ARBA" id="ARBA00023125"/>
    </source>
</evidence>
<dbReference type="EMBL" id="BMHI01000001">
    <property type="protein sequence ID" value="GGB16569.1"/>
    <property type="molecule type" value="Genomic_DNA"/>
</dbReference>
<protein>
    <submittedName>
        <fullName evidence="7">TetR family transcriptional regulator</fullName>
    </submittedName>
</protein>
<dbReference type="PANTHER" id="PTHR30055:SF228">
    <property type="entry name" value="TRANSCRIPTIONAL REGULATOR-RELATED"/>
    <property type="match status" value="1"/>
</dbReference>